<evidence type="ECO:0000313" key="2">
    <source>
        <dbReference type="EMBL" id="GFC97928.1"/>
    </source>
</evidence>
<feature type="region of interest" description="Disordered" evidence="1">
    <location>
        <begin position="1"/>
        <end position="37"/>
    </location>
</feature>
<evidence type="ECO:0000256" key="1">
    <source>
        <dbReference type="SAM" id="MobiDB-lite"/>
    </source>
</evidence>
<dbReference type="EMBL" id="BKCJ011169021">
    <property type="protein sequence ID" value="GFC97928.1"/>
    <property type="molecule type" value="Genomic_DNA"/>
</dbReference>
<feature type="compositionally biased region" description="Polar residues" evidence="1">
    <location>
        <begin position="61"/>
        <end position="94"/>
    </location>
</feature>
<protein>
    <recommendedName>
        <fullName evidence="3">Reverse transcriptase domain-containing protein</fullName>
    </recommendedName>
</protein>
<reference evidence="2" key="1">
    <citation type="journal article" date="2019" name="Sci. Rep.">
        <title>Draft genome of Tanacetum cinerariifolium, the natural source of mosquito coil.</title>
        <authorList>
            <person name="Yamashiro T."/>
            <person name="Shiraishi A."/>
            <person name="Satake H."/>
            <person name="Nakayama K."/>
        </authorList>
    </citation>
    <scope>NUCLEOTIDE SEQUENCE</scope>
</reference>
<organism evidence="2">
    <name type="scientific">Tanacetum cinerariifolium</name>
    <name type="common">Dalmatian daisy</name>
    <name type="synonym">Chrysanthemum cinerariifolium</name>
    <dbReference type="NCBI Taxonomy" id="118510"/>
    <lineage>
        <taxon>Eukaryota</taxon>
        <taxon>Viridiplantae</taxon>
        <taxon>Streptophyta</taxon>
        <taxon>Embryophyta</taxon>
        <taxon>Tracheophyta</taxon>
        <taxon>Spermatophyta</taxon>
        <taxon>Magnoliopsida</taxon>
        <taxon>eudicotyledons</taxon>
        <taxon>Gunneridae</taxon>
        <taxon>Pentapetalae</taxon>
        <taxon>asterids</taxon>
        <taxon>campanulids</taxon>
        <taxon>Asterales</taxon>
        <taxon>Asteraceae</taxon>
        <taxon>Asteroideae</taxon>
        <taxon>Anthemideae</taxon>
        <taxon>Anthemidinae</taxon>
        <taxon>Tanacetum</taxon>
    </lineage>
</organism>
<sequence>MDYTIAIAPVLSTEEPDNSLSMGDEHLDTTPATESDEVIKSSVEDLVDLLIAEIEALKDNPTPSSEFLAKSSTTSPTPFLEGTNTFHNSLPDTS</sequence>
<proteinExistence type="predicted"/>
<name>A0A699SKU0_TANCI</name>
<feature type="region of interest" description="Disordered" evidence="1">
    <location>
        <begin position="60"/>
        <end position="94"/>
    </location>
</feature>
<accession>A0A699SKU0</accession>
<comment type="caution">
    <text evidence="2">The sequence shown here is derived from an EMBL/GenBank/DDBJ whole genome shotgun (WGS) entry which is preliminary data.</text>
</comment>
<dbReference type="AlphaFoldDB" id="A0A699SKU0"/>
<feature type="non-terminal residue" evidence="2">
    <location>
        <position position="94"/>
    </location>
</feature>
<evidence type="ECO:0008006" key="3">
    <source>
        <dbReference type="Google" id="ProtNLM"/>
    </source>
</evidence>
<gene>
    <name evidence="2" type="ORF">Tci_869898</name>
</gene>